<reference evidence="2 3" key="1">
    <citation type="submission" date="2010-05" db="EMBL/GenBank/DDBJ databases">
        <title>The Genome Sequence of Thecamonas trahens ATCC 50062.</title>
        <authorList>
            <consortium name="The Broad Institute Genome Sequencing Platform"/>
            <person name="Russ C."/>
            <person name="Cuomo C."/>
            <person name="Shea T."/>
            <person name="Young S.K."/>
            <person name="Zeng Q."/>
            <person name="Koehrsen M."/>
            <person name="Haas B."/>
            <person name="Borodovsky M."/>
            <person name="Guigo R."/>
            <person name="Alvarado L."/>
            <person name="Berlin A."/>
            <person name="Bochicchio J."/>
            <person name="Borenstein D."/>
            <person name="Chapman S."/>
            <person name="Chen Z."/>
            <person name="Freedman E."/>
            <person name="Gellesch M."/>
            <person name="Goldberg J."/>
            <person name="Griggs A."/>
            <person name="Gujja S."/>
            <person name="Heilman E."/>
            <person name="Heiman D."/>
            <person name="Hepburn T."/>
            <person name="Howarth C."/>
            <person name="Jen D."/>
            <person name="Larson L."/>
            <person name="Mehta T."/>
            <person name="Park D."/>
            <person name="Pearson M."/>
            <person name="Roberts A."/>
            <person name="Saif S."/>
            <person name="Shenoy N."/>
            <person name="Sisk P."/>
            <person name="Stolte C."/>
            <person name="Sykes S."/>
            <person name="Thomson T."/>
            <person name="Walk T."/>
            <person name="White J."/>
            <person name="Yandava C."/>
            <person name="Burger G."/>
            <person name="Gray M.W."/>
            <person name="Holland P.W.H."/>
            <person name="King N."/>
            <person name="Lang F.B.F."/>
            <person name="Roger A.J."/>
            <person name="Ruiz-Trillo I."/>
            <person name="Lander E."/>
            <person name="Nusbaum C."/>
        </authorList>
    </citation>
    <scope>NUCLEOTIDE SEQUENCE [LARGE SCALE GENOMIC DNA]</scope>
    <source>
        <strain evidence="2 3">ATCC 50062</strain>
    </source>
</reference>
<sequence length="516" mass="54707">MGCGTSRAARGDRVSRRPSQASGGAVKALSPSSSKSAPSEGRSKASLTSSHSRSRGGENDSKAPGGAEPHGGRGDEGGAGLHSLQLVAATRPRAGSESSRAETPVLTRSEYPEWTGERVRRMSSLSITGTPYNTNHFMPEVPAVKELADKLWPTLAVKQAHFVGSMEGVTLVSSATGTNKVGVNSFEVAYVIVEVSPGDSLGTGHGTVVSRRSGSYSEGTALSGTGGIGTGGGAEGSSAGDSKKAKSKSVDERSPGLQMAPWAPSATSEVIAWLHKPSSLIRIEVLPRLREVVGAMEVDGEVEVDIVVTMPDQVKYIANLRVRVTSRGSEGMLAVEDLSVELSSTKSGGRVLLRGDLYWRVEPSELETRTTSVLLTNEPAPAMQGLASLKVDSMDFVSTHVHVFKFADHVSLAPRFQLSDGSYIQATLILPSLGKLRLESNSMSNKLKLVIMWIRETGTSFKMRMFDPVAHPSTKSNIAVSSKVSERTSKFSLALKGVIEDAFGSHKIVLKFEQQS</sequence>
<evidence type="ECO:0000313" key="3">
    <source>
        <dbReference type="Proteomes" id="UP000054408"/>
    </source>
</evidence>
<feature type="compositionally biased region" description="Low complexity" evidence="1">
    <location>
        <begin position="27"/>
        <end position="39"/>
    </location>
</feature>
<feature type="compositionally biased region" description="Basic and acidic residues" evidence="1">
    <location>
        <begin position="241"/>
        <end position="254"/>
    </location>
</feature>
<dbReference type="GeneID" id="25565255"/>
<gene>
    <name evidence="2" type="ORF">AMSG_05969</name>
</gene>
<proteinExistence type="predicted"/>
<feature type="region of interest" description="Disordered" evidence="1">
    <location>
        <begin position="202"/>
        <end position="261"/>
    </location>
</feature>
<name>A0A0L0DBH9_THETB</name>
<accession>A0A0L0DBH9</accession>
<dbReference type="Proteomes" id="UP000054408">
    <property type="component" value="Unassembled WGS sequence"/>
</dbReference>
<organism evidence="2 3">
    <name type="scientific">Thecamonas trahens ATCC 50062</name>
    <dbReference type="NCBI Taxonomy" id="461836"/>
    <lineage>
        <taxon>Eukaryota</taxon>
        <taxon>Apusozoa</taxon>
        <taxon>Apusomonadida</taxon>
        <taxon>Apusomonadidae</taxon>
        <taxon>Thecamonas</taxon>
    </lineage>
</organism>
<feature type="compositionally biased region" description="Gly residues" evidence="1">
    <location>
        <begin position="224"/>
        <end position="235"/>
    </location>
</feature>
<evidence type="ECO:0000313" key="2">
    <source>
        <dbReference type="EMBL" id="KNC49704.1"/>
    </source>
</evidence>
<dbReference type="AlphaFoldDB" id="A0A0L0DBH9"/>
<dbReference type="EMBL" id="GL349457">
    <property type="protein sequence ID" value="KNC49704.1"/>
    <property type="molecule type" value="Genomic_DNA"/>
</dbReference>
<protein>
    <submittedName>
        <fullName evidence="2">Uncharacterized protein</fullName>
    </submittedName>
</protein>
<keyword evidence="3" id="KW-1185">Reference proteome</keyword>
<dbReference type="RefSeq" id="XP_013757497.1">
    <property type="nucleotide sequence ID" value="XM_013902043.1"/>
</dbReference>
<feature type="region of interest" description="Disordered" evidence="1">
    <location>
        <begin position="1"/>
        <end position="80"/>
    </location>
</feature>
<feature type="region of interest" description="Disordered" evidence="1">
    <location>
        <begin position="89"/>
        <end position="108"/>
    </location>
</feature>
<evidence type="ECO:0000256" key="1">
    <source>
        <dbReference type="SAM" id="MobiDB-lite"/>
    </source>
</evidence>